<dbReference type="InterPro" id="IPR012338">
    <property type="entry name" value="Beta-lactam/transpept-like"/>
</dbReference>
<dbReference type="Proteomes" id="UP001589608">
    <property type="component" value="Unassembled WGS sequence"/>
</dbReference>
<sequence>MWARGVVAERDVIRETLQEALDDLCRLGATGAQGQVYAGGRDVTATAGVGMPAAGRFRIGCATGAFTAAVVLLLADEGRLHLDDPVERHAPGLLPDARITVRHLLQHTSGLADYVGDLAAGSRLARHEPRDLVALALAHGPRSAPGTHWAYANTNAVLAGLLVRAVTGRPWAEQVRNRIVRPLGLRDTYFPYDHTGLPRSSARAYQQLELGGPLFDVTELNPTALDAAGGLVSSTADLTRFWRALRTGELLSPAARAEFDRTVAAETYQDVRAGIGYGLGAFRVPGAGGGFWSHPGDVPGTATCNGVSADGSRSVVLYRTTTPADQALRGCMDERALRLVEEVLAA</sequence>
<keyword evidence="3" id="KW-1185">Reference proteome</keyword>
<dbReference type="InterPro" id="IPR001466">
    <property type="entry name" value="Beta-lactam-related"/>
</dbReference>
<evidence type="ECO:0000313" key="2">
    <source>
        <dbReference type="EMBL" id="MFB9450155.1"/>
    </source>
</evidence>
<dbReference type="GO" id="GO:0016787">
    <property type="term" value="F:hydrolase activity"/>
    <property type="evidence" value="ECO:0007669"/>
    <property type="project" value="UniProtKB-KW"/>
</dbReference>
<dbReference type="InterPro" id="IPR050491">
    <property type="entry name" value="AmpC-like"/>
</dbReference>
<proteinExistence type="predicted"/>
<dbReference type="PANTHER" id="PTHR46825:SF7">
    <property type="entry name" value="D-ALANYL-D-ALANINE CARBOXYPEPTIDASE"/>
    <property type="match status" value="1"/>
</dbReference>
<dbReference type="EC" id="3.-.-.-" evidence="2"/>
<reference evidence="2 3" key="1">
    <citation type="submission" date="2024-09" db="EMBL/GenBank/DDBJ databases">
        <authorList>
            <person name="Sun Q."/>
            <person name="Mori K."/>
        </authorList>
    </citation>
    <scope>NUCLEOTIDE SEQUENCE [LARGE SCALE GENOMIC DNA]</scope>
    <source>
        <strain evidence="2 3">JCM 3307</strain>
    </source>
</reference>
<dbReference type="RefSeq" id="WP_223092334.1">
    <property type="nucleotide sequence ID" value="NZ_CP061913.1"/>
</dbReference>
<evidence type="ECO:0000259" key="1">
    <source>
        <dbReference type="Pfam" id="PF00144"/>
    </source>
</evidence>
<comment type="caution">
    <text evidence="2">The sequence shown here is derived from an EMBL/GenBank/DDBJ whole genome shotgun (WGS) entry which is preliminary data.</text>
</comment>
<organism evidence="2 3">
    <name type="scientific">Dactylosporangium vinaceum</name>
    <dbReference type="NCBI Taxonomy" id="53362"/>
    <lineage>
        <taxon>Bacteria</taxon>
        <taxon>Bacillati</taxon>
        <taxon>Actinomycetota</taxon>
        <taxon>Actinomycetes</taxon>
        <taxon>Micromonosporales</taxon>
        <taxon>Micromonosporaceae</taxon>
        <taxon>Dactylosporangium</taxon>
    </lineage>
</organism>
<dbReference type="Gene3D" id="3.40.710.10">
    <property type="entry name" value="DD-peptidase/beta-lactamase superfamily"/>
    <property type="match status" value="1"/>
</dbReference>
<dbReference type="PANTHER" id="PTHR46825">
    <property type="entry name" value="D-ALANYL-D-ALANINE-CARBOXYPEPTIDASE/ENDOPEPTIDASE AMPH"/>
    <property type="match status" value="1"/>
</dbReference>
<gene>
    <name evidence="2" type="ORF">ACFFTR_44350</name>
</gene>
<dbReference type="SUPFAM" id="SSF56601">
    <property type="entry name" value="beta-lactamase/transpeptidase-like"/>
    <property type="match status" value="1"/>
</dbReference>
<accession>A0ABV5MMQ2</accession>
<evidence type="ECO:0000313" key="3">
    <source>
        <dbReference type="Proteomes" id="UP001589608"/>
    </source>
</evidence>
<keyword evidence="2" id="KW-0378">Hydrolase</keyword>
<dbReference type="EMBL" id="JBHMCA010000071">
    <property type="protein sequence ID" value="MFB9450155.1"/>
    <property type="molecule type" value="Genomic_DNA"/>
</dbReference>
<name>A0ABV5MMQ2_9ACTN</name>
<dbReference type="Pfam" id="PF00144">
    <property type="entry name" value="Beta-lactamase"/>
    <property type="match status" value="1"/>
</dbReference>
<feature type="domain" description="Beta-lactamase-related" evidence="1">
    <location>
        <begin position="28"/>
        <end position="324"/>
    </location>
</feature>
<protein>
    <submittedName>
        <fullName evidence="2">Serine hydrolase domain-containing protein</fullName>
        <ecNumber evidence="2">3.-.-.-</ecNumber>
    </submittedName>
</protein>